<comment type="caution">
    <text evidence="3">The sequence shown here is derived from an EMBL/GenBank/DDBJ whole genome shotgun (WGS) entry which is preliminary data.</text>
</comment>
<organism evidence="3 5">
    <name type="scientific">Dorea formicigenerans</name>
    <dbReference type="NCBI Taxonomy" id="39486"/>
    <lineage>
        <taxon>Bacteria</taxon>
        <taxon>Bacillati</taxon>
        <taxon>Bacillota</taxon>
        <taxon>Clostridia</taxon>
        <taxon>Lachnospirales</taxon>
        <taxon>Lachnospiraceae</taxon>
        <taxon>Dorea</taxon>
    </lineage>
</organism>
<dbReference type="Proteomes" id="UP000285652">
    <property type="component" value="Unassembled WGS sequence"/>
</dbReference>
<dbReference type="SUPFAM" id="SSF53850">
    <property type="entry name" value="Periplasmic binding protein-like II"/>
    <property type="match status" value="1"/>
</dbReference>
<evidence type="ECO:0000313" key="4">
    <source>
        <dbReference type="EMBL" id="RHN18226.1"/>
    </source>
</evidence>
<evidence type="ECO:0000259" key="2">
    <source>
        <dbReference type="Pfam" id="PF09084"/>
    </source>
</evidence>
<dbReference type="RefSeq" id="WP_022279669.1">
    <property type="nucleotide sequence ID" value="NZ_QRQQ01000002.1"/>
</dbReference>
<dbReference type="AlphaFoldDB" id="A0A3E4PJ82"/>
<dbReference type="PANTHER" id="PTHR30024">
    <property type="entry name" value="ALIPHATIC SULFONATES-BINDING PROTEIN-RELATED"/>
    <property type="match status" value="1"/>
</dbReference>
<dbReference type="EMBL" id="QSRA01000023">
    <property type="protein sequence ID" value="RGK80126.1"/>
    <property type="molecule type" value="Genomic_DNA"/>
</dbReference>
<feature type="signal peptide" evidence="1">
    <location>
        <begin position="1"/>
        <end position="21"/>
    </location>
</feature>
<proteinExistence type="predicted"/>
<protein>
    <submittedName>
        <fullName evidence="3">ABC transporter substrate-binding protein</fullName>
    </submittedName>
</protein>
<keyword evidence="1" id="KW-0732">Signal</keyword>
<evidence type="ECO:0000313" key="5">
    <source>
        <dbReference type="Proteomes" id="UP000261324"/>
    </source>
</evidence>
<evidence type="ECO:0000313" key="3">
    <source>
        <dbReference type="EMBL" id="RGK80126.1"/>
    </source>
</evidence>
<accession>A0A3E4PJ82</accession>
<dbReference type="PROSITE" id="PS51257">
    <property type="entry name" value="PROKAR_LIPOPROTEIN"/>
    <property type="match status" value="1"/>
</dbReference>
<gene>
    <name evidence="4" type="ORF">DWZ24_03120</name>
    <name evidence="3" type="ORF">DXC93_14005</name>
</gene>
<dbReference type="EMBL" id="QRQQ01000002">
    <property type="protein sequence ID" value="RHN18226.1"/>
    <property type="molecule type" value="Genomic_DNA"/>
</dbReference>
<feature type="chain" id="PRO_5038303346" evidence="1">
    <location>
        <begin position="22"/>
        <end position="337"/>
    </location>
</feature>
<name>A0A3E4PJ82_9FIRM</name>
<dbReference type="Pfam" id="PF09084">
    <property type="entry name" value="NMT1"/>
    <property type="match status" value="1"/>
</dbReference>
<dbReference type="Proteomes" id="UP000261324">
    <property type="component" value="Unassembled WGS sequence"/>
</dbReference>
<dbReference type="PANTHER" id="PTHR30024:SF42">
    <property type="entry name" value="ALIPHATIC SULFONATES-BINDING PROTEIN-RELATED"/>
    <property type="match status" value="1"/>
</dbReference>
<reference evidence="5 6" key="1">
    <citation type="submission" date="2018-08" db="EMBL/GenBank/DDBJ databases">
        <title>A genome reference for cultivated species of the human gut microbiota.</title>
        <authorList>
            <person name="Zou Y."/>
            <person name="Xue W."/>
            <person name="Luo G."/>
        </authorList>
    </citation>
    <scope>NUCLEOTIDE SEQUENCE [LARGE SCALE GENOMIC DNA]</scope>
    <source>
        <strain evidence="4 6">AF31-13BH</strain>
        <strain evidence="3 5">TF09-3</strain>
    </source>
</reference>
<sequence>MKKKILSIILVACMVAGMAVGCGSKSEGSDKNTTAKSESGEDDYVVQIAQGPALCSAPVFIAIINGYMEDCGVKYEYVNSENQWDLMAGGKNDINYGLLPTFVQRIANGYKMKIVGGAHFGCINMVATDASGIQSIKDLKGKNVGIPGGMGSDPAILLQRMLTAYNINITDVNLQVFDNADLATALQEGQIEAFVSWDPYATIVSEYEGNHLIFNQSDDEMTKDEYCCVFGFSDTLVEDHPEVAKNYVKALSMACDFISENPVEAAKLCYENGYVADEDYEFNGKLLESYRYKFNYEDAKASFVDVTKDLNDLGIITLNKSADELADETFVNAGQVK</sequence>
<feature type="domain" description="SsuA/THI5-like" evidence="2">
    <location>
        <begin position="57"/>
        <end position="265"/>
    </location>
</feature>
<dbReference type="InterPro" id="IPR015168">
    <property type="entry name" value="SsuA/THI5"/>
</dbReference>
<evidence type="ECO:0000313" key="6">
    <source>
        <dbReference type="Proteomes" id="UP000285652"/>
    </source>
</evidence>
<dbReference type="Gene3D" id="3.40.190.10">
    <property type="entry name" value="Periplasmic binding protein-like II"/>
    <property type="match status" value="2"/>
</dbReference>
<evidence type="ECO:0000256" key="1">
    <source>
        <dbReference type="SAM" id="SignalP"/>
    </source>
</evidence>